<proteinExistence type="predicted"/>
<gene>
    <name evidence="1" type="ordered locus">Bpet0621</name>
</gene>
<dbReference type="AlphaFoldDB" id="A9I2B4"/>
<evidence type="ECO:0000313" key="1">
    <source>
        <dbReference type="EMBL" id="CAP40953.1"/>
    </source>
</evidence>
<organism evidence="1 2">
    <name type="scientific">Bordetella petrii (strain ATCC BAA-461 / DSM 12804 / CCUG 43448 / CIP 107267 / Se-1111R)</name>
    <dbReference type="NCBI Taxonomy" id="340100"/>
    <lineage>
        <taxon>Bacteria</taxon>
        <taxon>Pseudomonadati</taxon>
        <taxon>Pseudomonadota</taxon>
        <taxon>Betaproteobacteria</taxon>
        <taxon>Burkholderiales</taxon>
        <taxon>Alcaligenaceae</taxon>
        <taxon>Bordetella</taxon>
    </lineage>
</organism>
<keyword evidence="2" id="KW-1185">Reference proteome</keyword>
<dbReference type="EMBL" id="AM902716">
    <property type="protein sequence ID" value="CAP40953.1"/>
    <property type="molecule type" value="Genomic_DNA"/>
</dbReference>
<dbReference type="Proteomes" id="UP000001225">
    <property type="component" value="Chromosome"/>
</dbReference>
<sequence length="266" mass="29621">MLGLYKTIKGEGMDCRLATHPLELLIGAHKEQPAAYLLAVTDVFNSELPVVVHALRSYGSAYIAMRVSDPEDWQYDRMASAVDLQIPAYFEPAAAAALFTSRLRQWLHAVPGSNQQRYVKRICPTHEIYDRLQGYPRAEFPYSRRHARCFEEIRPPAPTPALSSMGWVLSCSGWVLKSPKGHAISLSASERQILVWFSQSEDGFIPVHERSPLLSEGPPMKKRSLAVVISRLRAKCSALGLAVPIFTQRGKGYQFAQPLTVDAPSS</sequence>
<dbReference type="InterPro" id="IPR016032">
    <property type="entry name" value="Sig_transdc_resp-reg_C-effctor"/>
</dbReference>
<dbReference type="STRING" id="94624.Bpet0621"/>
<dbReference type="GO" id="GO:0003677">
    <property type="term" value="F:DNA binding"/>
    <property type="evidence" value="ECO:0007669"/>
    <property type="project" value="InterPro"/>
</dbReference>
<protein>
    <recommendedName>
        <fullName evidence="3">OmpR/PhoB-type domain-containing protein</fullName>
    </recommendedName>
</protein>
<accession>A9I2B4</accession>
<dbReference type="SUPFAM" id="SSF46894">
    <property type="entry name" value="C-terminal effector domain of the bipartite response regulators"/>
    <property type="match status" value="1"/>
</dbReference>
<dbReference type="Gene3D" id="1.10.10.10">
    <property type="entry name" value="Winged helix-like DNA-binding domain superfamily/Winged helix DNA-binding domain"/>
    <property type="match status" value="1"/>
</dbReference>
<name>A9I2B4_BORPD</name>
<evidence type="ECO:0000313" key="2">
    <source>
        <dbReference type="Proteomes" id="UP000001225"/>
    </source>
</evidence>
<dbReference type="eggNOG" id="COG0745">
    <property type="taxonomic scope" value="Bacteria"/>
</dbReference>
<dbReference type="GO" id="GO:0006355">
    <property type="term" value="P:regulation of DNA-templated transcription"/>
    <property type="evidence" value="ECO:0007669"/>
    <property type="project" value="InterPro"/>
</dbReference>
<reference evidence="1 2" key="1">
    <citation type="journal article" date="2008" name="BMC Genomics">
        <title>The missing link: Bordetella petrii is endowed with both the metabolic versatility of environmental bacteria and virulence traits of pathogenic Bordetellae.</title>
        <authorList>
            <person name="Gross R."/>
            <person name="Guzman C.A."/>
            <person name="Sebaihia M."/>
            <person name="Martins Dos Santos V.A."/>
            <person name="Pieper D.H."/>
            <person name="Koebnik R."/>
            <person name="Lechner M."/>
            <person name="Bartels D."/>
            <person name="Buhrmester J."/>
            <person name="Choudhuri J.V."/>
            <person name="Ebensen T."/>
            <person name="Gaigalat L."/>
            <person name="Herrmann S."/>
            <person name="Khachane A.N."/>
            <person name="Larisch C."/>
            <person name="Link S."/>
            <person name="Linke B."/>
            <person name="Meyer F."/>
            <person name="Mormann S."/>
            <person name="Nakunst D."/>
            <person name="Rueckert C."/>
            <person name="Schneiker-Bekel S."/>
            <person name="Schulze K."/>
            <person name="Vorhoelter F.J."/>
            <person name="Yevsa T."/>
            <person name="Engle J.T."/>
            <person name="Goldman W.E."/>
            <person name="Puehler A."/>
            <person name="Goebel U.B."/>
            <person name="Goesmann A."/>
            <person name="Bloecker H."/>
            <person name="Kaiser O."/>
            <person name="Martinez-Arias R."/>
        </authorList>
    </citation>
    <scope>NUCLEOTIDE SEQUENCE [LARGE SCALE GENOMIC DNA]</scope>
    <source>
        <strain evidence="2">ATCC BAA-461 / DSM 12804 / CCUG 43448 / CIP 107267 / Se-1111R</strain>
    </source>
</reference>
<dbReference type="InterPro" id="IPR036388">
    <property type="entry name" value="WH-like_DNA-bd_sf"/>
</dbReference>
<evidence type="ECO:0008006" key="3">
    <source>
        <dbReference type="Google" id="ProtNLM"/>
    </source>
</evidence>
<dbReference type="KEGG" id="bpt:Bpet0621"/>